<keyword evidence="6" id="KW-1133">Transmembrane helix</keyword>
<organism evidence="12 13">
    <name type="scientific">Equus asinus</name>
    <name type="common">Donkey</name>
    <name type="synonym">Equus africanus asinus</name>
    <dbReference type="NCBI Taxonomy" id="9793"/>
    <lineage>
        <taxon>Eukaryota</taxon>
        <taxon>Metazoa</taxon>
        <taxon>Chordata</taxon>
        <taxon>Craniata</taxon>
        <taxon>Vertebrata</taxon>
        <taxon>Euteleostomi</taxon>
        <taxon>Mammalia</taxon>
        <taxon>Eutheria</taxon>
        <taxon>Laurasiatheria</taxon>
        <taxon>Perissodactyla</taxon>
        <taxon>Equidae</taxon>
        <taxon>Equus</taxon>
    </lineage>
</organism>
<dbReference type="PANTHER" id="PTHR11738">
    <property type="entry name" value="MHC CLASS I NK CELL RECEPTOR"/>
    <property type="match status" value="1"/>
</dbReference>
<dbReference type="GO" id="GO:0032396">
    <property type="term" value="F:inhibitory MHC class I receptor activity"/>
    <property type="evidence" value="ECO:0007669"/>
    <property type="project" value="TreeGrafter"/>
</dbReference>
<evidence type="ECO:0000256" key="6">
    <source>
        <dbReference type="ARBA" id="ARBA00022989"/>
    </source>
</evidence>
<reference evidence="12" key="2">
    <citation type="submission" date="2025-08" db="UniProtKB">
        <authorList>
            <consortium name="Ensembl"/>
        </authorList>
    </citation>
    <scope>IDENTIFICATION</scope>
</reference>
<dbReference type="GO" id="GO:0005886">
    <property type="term" value="C:plasma membrane"/>
    <property type="evidence" value="ECO:0007669"/>
    <property type="project" value="TreeGrafter"/>
</dbReference>
<dbReference type="InterPro" id="IPR036179">
    <property type="entry name" value="Ig-like_dom_sf"/>
</dbReference>
<evidence type="ECO:0000256" key="1">
    <source>
        <dbReference type="ARBA" id="ARBA00004162"/>
    </source>
</evidence>
<keyword evidence="5" id="KW-0677">Repeat</keyword>
<evidence type="ECO:0000259" key="11">
    <source>
        <dbReference type="Pfam" id="PF00047"/>
    </source>
</evidence>
<accession>A0A9L0I4W5</accession>
<evidence type="ECO:0000256" key="8">
    <source>
        <dbReference type="ARBA" id="ARBA00023157"/>
    </source>
</evidence>
<sequence>VPLMVMGSRERVLEQRLGWRSGPAKGSEKGRKLSLLAQPGPSVSWGENVTLQCRSEIWMDTFDLSKEGSPAPPQHLVLQDTAAPFQANFSFGPVTSDHEGTYRCYGSNSTSPHLLSLPSDPLELRVSGIYSEPSLSALPSPVVTSGGNVTLQCGSWLGSDRFIVTKEGECNGKYWAVFPVDPVIPFHRWMFTCYGCNRNIPQEWSHPSDPLGGLLSTAHC</sequence>
<dbReference type="Pfam" id="PF00047">
    <property type="entry name" value="ig"/>
    <property type="match status" value="1"/>
</dbReference>
<feature type="domain" description="Immunoglobulin-like beta-sandwich" evidence="11">
    <location>
        <begin position="41"/>
        <end position="114"/>
    </location>
</feature>
<dbReference type="Proteomes" id="UP000694387">
    <property type="component" value="Chromosome 26"/>
</dbReference>
<evidence type="ECO:0000256" key="2">
    <source>
        <dbReference type="ARBA" id="ARBA00022475"/>
    </source>
</evidence>
<dbReference type="FunFam" id="2.60.40.10:FF:000049">
    <property type="entry name" value="Leukocyte immunoglobulin-like receptor subfamily B member 1"/>
    <property type="match status" value="2"/>
</dbReference>
<evidence type="ECO:0000256" key="4">
    <source>
        <dbReference type="ARBA" id="ARBA00022729"/>
    </source>
</evidence>
<evidence type="ECO:0000256" key="3">
    <source>
        <dbReference type="ARBA" id="ARBA00022692"/>
    </source>
</evidence>
<keyword evidence="9" id="KW-0325">Glycoprotein</keyword>
<keyword evidence="7" id="KW-0472">Membrane</keyword>
<dbReference type="Gene3D" id="2.60.40.10">
    <property type="entry name" value="Immunoglobulins"/>
    <property type="match status" value="2"/>
</dbReference>
<dbReference type="InterPro" id="IPR050412">
    <property type="entry name" value="Ig-like_Receptors_ImmuneReg"/>
</dbReference>
<evidence type="ECO:0000256" key="9">
    <source>
        <dbReference type="ARBA" id="ARBA00023180"/>
    </source>
</evidence>
<comment type="subcellular location">
    <subcellularLocation>
        <location evidence="1">Cell membrane</location>
        <topology evidence="1">Single-pass membrane protein</topology>
    </subcellularLocation>
</comment>
<evidence type="ECO:0000313" key="12">
    <source>
        <dbReference type="Ensembl" id="ENSEASP00005035082.1"/>
    </source>
</evidence>
<dbReference type="SUPFAM" id="SSF48726">
    <property type="entry name" value="Immunoglobulin"/>
    <property type="match status" value="2"/>
</dbReference>
<keyword evidence="4" id="KW-0732">Signal</keyword>
<keyword evidence="8" id="KW-1015">Disulfide bond</keyword>
<keyword evidence="13" id="KW-1185">Reference proteome</keyword>
<reference evidence="12 13" key="1">
    <citation type="journal article" date="2020" name="Nat. Commun.">
        <title>Donkey genomes provide new insights into domestication and selection for coat color.</title>
        <authorList>
            <person name="Wang"/>
            <person name="C."/>
            <person name="Li"/>
            <person name="H."/>
            <person name="Guo"/>
            <person name="Y."/>
            <person name="Huang"/>
            <person name="J."/>
            <person name="Sun"/>
            <person name="Y."/>
            <person name="Min"/>
            <person name="J."/>
            <person name="Wang"/>
            <person name="J."/>
            <person name="Fang"/>
            <person name="X."/>
            <person name="Zhao"/>
            <person name="Z."/>
            <person name="Wang"/>
            <person name="S."/>
            <person name="Zhang"/>
            <person name="Y."/>
            <person name="Liu"/>
            <person name="Q."/>
            <person name="Jiang"/>
            <person name="Q."/>
            <person name="Wang"/>
            <person name="X."/>
            <person name="Guo"/>
            <person name="Y."/>
            <person name="Yang"/>
            <person name="C."/>
            <person name="Wang"/>
            <person name="Y."/>
            <person name="Tian"/>
            <person name="F."/>
            <person name="Zhuang"/>
            <person name="G."/>
            <person name="Fan"/>
            <person name="Y."/>
            <person name="Gao"/>
            <person name="Q."/>
            <person name="Li"/>
            <person name="Y."/>
            <person name="Ju"/>
            <person name="Z."/>
            <person name="Li"/>
            <person name="J."/>
            <person name="Li"/>
            <person name="R."/>
            <person name="Hou"/>
            <person name="M."/>
            <person name="Yang"/>
            <person name="G."/>
            <person name="Liu"/>
            <person name="G."/>
            <person name="Liu"/>
            <person name="W."/>
            <person name="Guo"/>
            <person name="J."/>
            <person name="Pan"/>
            <person name="S."/>
            <person name="Fan"/>
            <person name="G."/>
            <person name="Zhang"/>
            <person name="W."/>
            <person name="Zhang"/>
            <person name="R."/>
            <person name="Yu"/>
            <person name="J."/>
            <person name="Zhang"/>
            <person name="X."/>
            <person name="Yin"/>
            <person name="Q."/>
            <person name="Ji"/>
            <person name="C."/>
            <person name="Jin"/>
            <person name="Y."/>
            <person name="Yue"/>
            <person name="G."/>
            <person name="Liu"/>
            <person name="M."/>
            <person name="Xu"/>
            <person name="J."/>
            <person name="Liu"/>
            <person name="S."/>
            <person name="Jordana"/>
            <person name="J."/>
            <person name="Noce"/>
            <person name="A."/>
            <person name="Amills"/>
            <person name="M."/>
            <person name="Wu"/>
            <person name="D.D."/>
            <person name="Li"/>
            <person name="S."/>
            <person name="Zhou"/>
            <person name="X. and Zhong"/>
            <person name="J."/>
        </authorList>
    </citation>
    <scope>NUCLEOTIDE SEQUENCE [LARGE SCALE GENOMIC DNA]</scope>
</reference>
<dbReference type="InterPro" id="IPR013783">
    <property type="entry name" value="Ig-like_fold"/>
</dbReference>
<evidence type="ECO:0000256" key="10">
    <source>
        <dbReference type="ARBA" id="ARBA00023319"/>
    </source>
</evidence>
<reference evidence="12" key="3">
    <citation type="submission" date="2025-09" db="UniProtKB">
        <authorList>
            <consortium name="Ensembl"/>
        </authorList>
    </citation>
    <scope>IDENTIFICATION</scope>
</reference>
<evidence type="ECO:0000256" key="5">
    <source>
        <dbReference type="ARBA" id="ARBA00022737"/>
    </source>
</evidence>
<dbReference type="Ensembl" id="ENSEAST00005067933.1">
    <property type="protein sequence ID" value="ENSEASP00005035082.1"/>
    <property type="gene ID" value="ENSEASG00005021537.2"/>
</dbReference>
<evidence type="ECO:0000313" key="13">
    <source>
        <dbReference type="Proteomes" id="UP000694387"/>
    </source>
</evidence>
<dbReference type="GeneTree" id="ENSGT01100000263478"/>
<keyword evidence="2" id="KW-1003">Cell membrane</keyword>
<keyword evidence="10" id="KW-0393">Immunoglobulin domain</keyword>
<protein>
    <recommendedName>
        <fullName evidence="11">Immunoglobulin-like beta-sandwich domain-containing protein</fullName>
    </recommendedName>
</protein>
<name>A0A9L0I4W5_EQUAS</name>
<dbReference type="PANTHER" id="PTHR11738:SF179">
    <property type="entry name" value="LEUKOCYTE IMMUNOGLOBULIN-LIKE RECEPTOR SUBFAMILY A MEMBER 5"/>
    <property type="match status" value="1"/>
</dbReference>
<keyword evidence="3" id="KW-0812">Transmembrane</keyword>
<evidence type="ECO:0000256" key="7">
    <source>
        <dbReference type="ARBA" id="ARBA00023136"/>
    </source>
</evidence>
<dbReference type="InterPro" id="IPR013151">
    <property type="entry name" value="Immunoglobulin_dom"/>
</dbReference>
<dbReference type="GO" id="GO:0002764">
    <property type="term" value="P:immune response-regulating signaling pathway"/>
    <property type="evidence" value="ECO:0007669"/>
    <property type="project" value="TreeGrafter"/>
</dbReference>
<dbReference type="GO" id="GO:0019221">
    <property type="term" value="P:cytokine-mediated signaling pathway"/>
    <property type="evidence" value="ECO:0007669"/>
    <property type="project" value="TreeGrafter"/>
</dbReference>
<dbReference type="AlphaFoldDB" id="A0A9L0I4W5"/>
<proteinExistence type="predicted"/>